<evidence type="ECO:0000256" key="2">
    <source>
        <dbReference type="ARBA" id="ARBA00010952"/>
    </source>
</evidence>
<dbReference type="SMART" id="SM01419">
    <property type="entry name" value="Thiol-ester_cl"/>
    <property type="match status" value="1"/>
</dbReference>
<name>A0A8C5W8D7_9ANUR</name>
<protein>
    <submittedName>
        <fullName evidence="11">Uncharacterized protein</fullName>
    </submittedName>
</protein>
<dbReference type="GO" id="GO:0004867">
    <property type="term" value="F:serine-type endopeptidase inhibitor activity"/>
    <property type="evidence" value="ECO:0007669"/>
    <property type="project" value="UniProtKB-KW"/>
</dbReference>
<reference evidence="11" key="2">
    <citation type="submission" date="2025-09" db="UniProtKB">
        <authorList>
            <consortium name="Ensembl"/>
        </authorList>
    </citation>
    <scope>IDENTIFICATION</scope>
</reference>
<accession>A0A8C5W8D7</accession>
<dbReference type="SMART" id="SM01359">
    <property type="entry name" value="A2M_N_2"/>
    <property type="match status" value="1"/>
</dbReference>
<dbReference type="Pfam" id="PF00207">
    <property type="entry name" value="A2M"/>
    <property type="match status" value="1"/>
</dbReference>
<evidence type="ECO:0000256" key="5">
    <source>
        <dbReference type="ARBA" id="ARBA00022729"/>
    </source>
</evidence>
<dbReference type="SUPFAM" id="SSF49410">
    <property type="entry name" value="Alpha-macroglobulin receptor domain"/>
    <property type="match status" value="1"/>
</dbReference>
<dbReference type="Gene3D" id="2.60.40.690">
    <property type="entry name" value="Alpha-macroglobulin, receptor-binding domain"/>
    <property type="match status" value="1"/>
</dbReference>
<evidence type="ECO:0000313" key="11">
    <source>
        <dbReference type="Ensembl" id="ENSLLEP00000023917.1"/>
    </source>
</evidence>
<dbReference type="InterPro" id="IPR008930">
    <property type="entry name" value="Terpenoid_cyclase/PrenylTrfase"/>
</dbReference>
<dbReference type="PROSITE" id="PS00477">
    <property type="entry name" value="ALPHA_2_MACROGLOBULIN"/>
    <property type="match status" value="1"/>
</dbReference>
<dbReference type="InterPro" id="IPR019742">
    <property type="entry name" value="MacrogloblnA2_CS"/>
</dbReference>
<evidence type="ECO:0000256" key="4">
    <source>
        <dbReference type="ARBA" id="ARBA00022690"/>
    </source>
</evidence>
<dbReference type="Proteomes" id="UP000694569">
    <property type="component" value="Unplaced"/>
</dbReference>
<dbReference type="SUPFAM" id="SSF48239">
    <property type="entry name" value="Terpenoid cyclases/Protein prenyltransferases"/>
    <property type="match status" value="1"/>
</dbReference>
<evidence type="ECO:0000256" key="1">
    <source>
        <dbReference type="ARBA" id="ARBA00004613"/>
    </source>
</evidence>
<evidence type="ECO:0000259" key="10">
    <source>
        <dbReference type="SMART" id="SM01360"/>
    </source>
</evidence>
<dbReference type="Gene3D" id="2.20.130.20">
    <property type="match status" value="1"/>
</dbReference>
<dbReference type="GO" id="GO:0005615">
    <property type="term" value="C:extracellular space"/>
    <property type="evidence" value="ECO:0007669"/>
    <property type="project" value="InterPro"/>
</dbReference>
<evidence type="ECO:0000256" key="8">
    <source>
        <dbReference type="ARBA" id="ARBA00023180"/>
    </source>
</evidence>
<dbReference type="InterPro" id="IPR040839">
    <property type="entry name" value="MG4"/>
</dbReference>
<dbReference type="Pfam" id="PF07703">
    <property type="entry name" value="A2M_BRD"/>
    <property type="match status" value="1"/>
</dbReference>
<evidence type="ECO:0000256" key="3">
    <source>
        <dbReference type="ARBA" id="ARBA00022525"/>
    </source>
</evidence>
<dbReference type="InterPro" id="IPR002890">
    <property type="entry name" value="MG2"/>
</dbReference>
<evidence type="ECO:0000313" key="12">
    <source>
        <dbReference type="Proteomes" id="UP000694569"/>
    </source>
</evidence>
<organism evidence="11 12">
    <name type="scientific">Leptobrachium leishanense</name>
    <name type="common">Leishan spiny toad</name>
    <dbReference type="NCBI Taxonomy" id="445787"/>
    <lineage>
        <taxon>Eukaryota</taxon>
        <taxon>Metazoa</taxon>
        <taxon>Chordata</taxon>
        <taxon>Craniata</taxon>
        <taxon>Vertebrata</taxon>
        <taxon>Euteleostomi</taxon>
        <taxon>Amphibia</taxon>
        <taxon>Batrachia</taxon>
        <taxon>Anura</taxon>
        <taxon>Pelobatoidea</taxon>
        <taxon>Megophryidae</taxon>
        <taxon>Leptobrachium</taxon>
    </lineage>
</organism>
<comment type="similarity">
    <text evidence="2">Belongs to the protease inhibitor I39 (alpha-2-macroglobulin) family.</text>
</comment>
<evidence type="ECO:0000256" key="7">
    <source>
        <dbReference type="ARBA" id="ARBA00023157"/>
    </source>
</evidence>
<dbReference type="InterPro" id="IPR013783">
    <property type="entry name" value="Ig-like_fold"/>
</dbReference>
<dbReference type="InterPro" id="IPR036595">
    <property type="entry name" value="A-macroglobulin_rcpt-bd_sf"/>
</dbReference>
<dbReference type="OrthoDB" id="9998011at2759"/>
<dbReference type="Gene3D" id="2.60.40.1930">
    <property type="match status" value="2"/>
</dbReference>
<keyword evidence="8" id="KW-0325">Glycoprotein</keyword>
<dbReference type="FunFam" id="2.60.40.1930:FF:000001">
    <property type="entry name" value="CD109 isoform 3"/>
    <property type="match status" value="1"/>
</dbReference>
<dbReference type="PANTHER" id="PTHR11412:SF173">
    <property type="entry name" value="OVOSTATIN"/>
    <property type="match status" value="1"/>
</dbReference>
<dbReference type="GeneTree" id="ENSGT00940000154904"/>
<dbReference type="InterPro" id="IPR047565">
    <property type="entry name" value="Alpha-macroglob_thiol-ester_cl"/>
</dbReference>
<dbReference type="InterPro" id="IPR011626">
    <property type="entry name" value="Alpha-macroglobulin_TED"/>
</dbReference>
<feature type="domain" description="Alpha-2-macroglobulin" evidence="10">
    <location>
        <begin position="666"/>
        <end position="773"/>
    </location>
</feature>
<dbReference type="Gene3D" id="2.60.120.1540">
    <property type="match status" value="1"/>
</dbReference>
<dbReference type="SMART" id="SM01360">
    <property type="entry name" value="A2M"/>
    <property type="match status" value="1"/>
</dbReference>
<dbReference type="Pfam" id="PF01835">
    <property type="entry name" value="MG2"/>
    <property type="match status" value="1"/>
</dbReference>
<dbReference type="Pfam" id="PF07678">
    <property type="entry name" value="TED_complement"/>
    <property type="match status" value="1"/>
</dbReference>
<evidence type="ECO:0000256" key="6">
    <source>
        <dbReference type="ARBA" id="ARBA00022900"/>
    </source>
</evidence>
<keyword evidence="4" id="KW-0646">Protease inhibitor</keyword>
<keyword evidence="6" id="KW-0722">Serine protease inhibitor</keyword>
<keyword evidence="7" id="KW-1015">Disulfide bond</keyword>
<dbReference type="InterPro" id="IPR001599">
    <property type="entry name" value="Macroglobln_a2"/>
</dbReference>
<dbReference type="InterPro" id="IPR011625">
    <property type="entry name" value="A2M_N_BRD"/>
</dbReference>
<comment type="subcellular location">
    <subcellularLocation>
        <location evidence="1">Secreted</location>
    </subcellularLocation>
</comment>
<evidence type="ECO:0000259" key="9">
    <source>
        <dbReference type="SMART" id="SM01359"/>
    </source>
</evidence>
<dbReference type="InterPro" id="IPR050473">
    <property type="entry name" value="A2M/Complement_sys"/>
</dbReference>
<dbReference type="Pfam" id="PF17789">
    <property type="entry name" value="MG4"/>
    <property type="match status" value="1"/>
</dbReference>
<sequence>LWAEGGYMFSTPAMLKSKETGKICVSLQNIQQPINLNVVLEYAGTNITIITQDVPPPAFQQCNDVTVTVKERTPVFIMFSAVEGDTEILDRKTVVIEPMENMHFIQMDKPIYKAGNTVRFRVISMDSNLKPVQETVSPDPNRSRMVQWKDQVSDHGMLSFELKLIDDASSGYYYITAERSSGPPVSEAFQVEEYSNTSILPYSSNCIAVVYLSVYTYGKPASGTITARCCVQLNIYGMRRNCYKNLDENCRNITGKVGDGPGISGTYTGDECGFTDAAGKTHSLSFLPAGIQTRESSYTWMTSQLANIRFDYEVMKPYYKNGIPYNAVVRDSGVNVALSSWQVIELEINGEHIQELKTDEKGTVTYHIDTSSFVMENFTVRVSASYKNPDQCYYVEWYRFGGDRPEYPTAEYLVQRFYSPTSSFLQIQGRPEELSCQKSYSIDVAYKVTPAGIGQEPCQGRDEKSEVIFNYLVMGRARILQGGQKKVDISNSMNGTFSFDMPITPVFAPYSQLVVYSLMMDEIIVDTISINVNKCFQNQVSLKFSEEKVTPGSSVDLEVTAAPLSLCALRGVDAGLLVLYPHEQFSAERILYSLPYLSLYGYSVGEFNLEQPAPACLDPNTQIFYNGQYYRPTSSRSDGDTYSTLKVRAGKTTEMRVSARPHHTANATWPIAQSVRDRGSPSTQTKPLIPHLEGRASLSEILPDTITEWKGSAACMSEKEGFGMTQVYANVTTFQPFFVELTKPNSIIRGEKMVLLASVANFLGRCTKVTISPCFPLVLLPDPSLWHFLSVSHVVLCPSFAGDLSIVLSAVTSFIGETCDGPRDPSQPPRNDTVIQTVRVEAEGIRKEETSSHLVCVYCFFCPLSPSHRFSFGCRDLCLFLPGDIMGLPLHFLENMIQLPTGCGEQNIAVMDVMSPVLEYLNSTHRLSVDTLQKAKDYLSQGYYRQLRFRHISGCYMPFERSGGSFASSLVHCFRLTAKTFLVFENVKSFIYIDPSIQEQALIFLSGSQQLDTGCFPPKGYLFWSQGEEEDVYAYTAMLASALLQSHYSTGETLLNGAMSCLKAAYSSGAVKTLYNKALIGFVFALAGEEEGRARVLNELKSKAISEGGTTHWERKDMPKRETGGVFSSPSSSAEVGIASYVALIILKSPTITQNDKNYIVQIIRWLIRHQNSFGAFRSTQDTVVAMQAFGEFAKLINIPNSQNTVRISSANGEIAKIDVTEDNRLVLHRQPLPSVTGKYGIAVSGKGCCLIQSTVRYNVPVPKANSAFALTLASSSNCMNGVAFTMILNGTVRYNGLRNASNMAIIDIKLLSGYRTDYLLLNKVRSCRASHLILYRAIRSGCRSTAGVSPVQP</sequence>
<dbReference type="PANTHER" id="PTHR11412">
    <property type="entry name" value="MACROGLOBULIN / COMPLEMENT"/>
    <property type="match status" value="1"/>
</dbReference>
<reference evidence="11" key="1">
    <citation type="submission" date="2025-08" db="UniProtKB">
        <authorList>
            <consortium name="Ensembl"/>
        </authorList>
    </citation>
    <scope>IDENTIFICATION</scope>
</reference>
<keyword evidence="3" id="KW-0964">Secreted</keyword>
<proteinExistence type="inferred from homology"/>
<dbReference type="Gene3D" id="1.50.10.20">
    <property type="match status" value="1"/>
</dbReference>
<keyword evidence="5" id="KW-0732">Signal</keyword>
<dbReference type="Ensembl" id="ENSLLET00000024833.1">
    <property type="protein sequence ID" value="ENSLLEP00000023917.1"/>
    <property type="gene ID" value="ENSLLEG00000014960.1"/>
</dbReference>
<keyword evidence="12" id="KW-1185">Reference proteome</keyword>
<feature type="domain" description="Alpha-2-macroglobulin bait region" evidence="9">
    <location>
        <begin position="425"/>
        <end position="579"/>
    </location>
</feature>
<dbReference type="Gene3D" id="2.60.40.10">
    <property type="entry name" value="Immunoglobulins"/>
    <property type="match status" value="1"/>
</dbReference>